<evidence type="ECO:0008006" key="3">
    <source>
        <dbReference type="Google" id="ProtNLM"/>
    </source>
</evidence>
<dbReference type="Proteomes" id="UP000199071">
    <property type="component" value="Unassembled WGS sequence"/>
</dbReference>
<evidence type="ECO:0000313" key="2">
    <source>
        <dbReference type="Proteomes" id="UP000199071"/>
    </source>
</evidence>
<reference evidence="1 2" key="1">
    <citation type="submission" date="2016-10" db="EMBL/GenBank/DDBJ databases">
        <authorList>
            <person name="de Groot N.N."/>
        </authorList>
    </citation>
    <scope>NUCLEOTIDE SEQUENCE [LARGE SCALE GENOMIC DNA]</scope>
    <source>
        <strain evidence="1 2">ATCC 35022</strain>
    </source>
</reference>
<name>A0A1G6A4V5_9HYPH</name>
<keyword evidence="2" id="KW-1185">Reference proteome</keyword>
<gene>
    <name evidence="1" type="ORF">SAMN02982931_00136</name>
</gene>
<protein>
    <recommendedName>
        <fullName evidence="3">Toxin-activating lysine-acyltransferase</fullName>
    </recommendedName>
</protein>
<sequence>MTDAAEKAHPLRTRVFDNRAMALGLAVEYLMKKPAFARLPFGHWSRVLTGQIRRGHYFFVIRGSEVVGFCGWAIMTESEAEAWVTGGPAATEVSGSAGDCGVINAWSAETDEVNQFLLAEVVSRGKGVRTLYAKREYADGRSRPLRLNIKKYEAGVAGGETPVGA</sequence>
<accession>A0A1G6A4V5</accession>
<dbReference type="AlphaFoldDB" id="A0A1G6A4V5"/>
<dbReference type="STRING" id="665467.SAMN02982931_00136"/>
<dbReference type="EMBL" id="FMXQ01000001">
    <property type="protein sequence ID" value="SDB03053.1"/>
    <property type="molecule type" value="Genomic_DNA"/>
</dbReference>
<proteinExistence type="predicted"/>
<organism evidence="1 2">
    <name type="scientific">Bauldia litoralis</name>
    <dbReference type="NCBI Taxonomy" id="665467"/>
    <lineage>
        <taxon>Bacteria</taxon>
        <taxon>Pseudomonadati</taxon>
        <taxon>Pseudomonadota</taxon>
        <taxon>Alphaproteobacteria</taxon>
        <taxon>Hyphomicrobiales</taxon>
        <taxon>Kaistiaceae</taxon>
        <taxon>Bauldia</taxon>
    </lineage>
</organism>
<evidence type="ECO:0000313" key="1">
    <source>
        <dbReference type="EMBL" id="SDB03053.1"/>
    </source>
</evidence>